<gene>
    <name evidence="8" type="ORF">MEDL_67034</name>
</gene>
<dbReference type="PRINTS" id="PR00258">
    <property type="entry name" value="SPERACTRCPTR"/>
</dbReference>
<comment type="caution">
    <text evidence="8">The sequence shown here is derived from an EMBL/GenBank/DDBJ whole genome shotgun (WGS) entry which is preliminary data.</text>
</comment>
<evidence type="ECO:0000313" key="8">
    <source>
        <dbReference type="EMBL" id="CAG2255642.1"/>
    </source>
</evidence>
<dbReference type="PANTHER" id="PTHR47653:SF1">
    <property type="entry name" value="DELETED IN MALIGNANT BRAIN TUMORS 1 PROTEIN"/>
    <property type="match status" value="1"/>
</dbReference>
<evidence type="ECO:0000256" key="5">
    <source>
        <dbReference type="PROSITE-ProRule" id="PRU00196"/>
    </source>
</evidence>
<dbReference type="EMBL" id="CAJPWZ010003280">
    <property type="protein sequence ID" value="CAG2255642.1"/>
    <property type="molecule type" value="Genomic_DNA"/>
</dbReference>
<dbReference type="Pfam" id="PF00530">
    <property type="entry name" value="SRCR"/>
    <property type="match status" value="2"/>
</dbReference>
<keyword evidence="2" id="KW-0677">Repeat</keyword>
<dbReference type="PROSITE" id="PS50287">
    <property type="entry name" value="SRCR_2"/>
    <property type="match status" value="3"/>
</dbReference>
<comment type="caution">
    <text evidence="5">Lacks conserved residue(s) required for the propagation of feature annotation.</text>
</comment>
<evidence type="ECO:0000256" key="4">
    <source>
        <dbReference type="ARBA" id="ARBA00023180"/>
    </source>
</evidence>
<keyword evidence="9" id="KW-1185">Reference proteome</keyword>
<evidence type="ECO:0000259" key="6">
    <source>
        <dbReference type="PROSITE" id="PS50287"/>
    </source>
</evidence>
<evidence type="ECO:0000259" key="7">
    <source>
        <dbReference type="PROSITE" id="PS50878"/>
    </source>
</evidence>
<reference evidence="8" key="1">
    <citation type="submission" date="2021-03" db="EMBL/GenBank/DDBJ databases">
        <authorList>
            <person name="Bekaert M."/>
        </authorList>
    </citation>
    <scope>NUCLEOTIDE SEQUENCE</scope>
</reference>
<feature type="disulfide bond" evidence="5">
    <location>
        <begin position="44"/>
        <end position="54"/>
    </location>
</feature>
<dbReference type="Gene3D" id="3.10.250.10">
    <property type="entry name" value="SRCR-like domain"/>
    <property type="match status" value="3"/>
</dbReference>
<dbReference type="InterPro" id="IPR053243">
    <property type="entry name" value="SJ_maturation_regulator"/>
</dbReference>
<dbReference type="AlphaFoldDB" id="A0A8S3VKT9"/>
<evidence type="ECO:0000256" key="3">
    <source>
        <dbReference type="ARBA" id="ARBA00023157"/>
    </source>
</evidence>
<dbReference type="OrthoDB" id="10014409at2759"/>
<feature type="disulfide bond" evidence="5">
    <location>
        <begin position="156"/>
        <end position="166"/>
    </location>
</feature>
<proteinExistence type="predicted"/>
<dbReference type="Pfam" id="PF00078">
    <property type="entry name" value="RVT_1"/>
    <property type="match status" value="1"/>
</dbReference>
<accession>A0A8S3VKT9</accession>
<feature type="domain" description="SRCR" evidence="6">
    <location>
        <begin position="197"/>
        <end position="234"/>
    </location>
</feature>
<evidence type="ECO:0000256" key="2">
    <source>
        <dbReference type="ARBA" id="ARBA00022737"/>
    </source>
</evidence>
<name>A0A8S3VKT9_MYTED</name>
<dbReference type="GO" id="GO:0016020">
    <property type="term" value="C:membrane"/>
    <property type="evidence" value="ECO:0007669"/>
    <property type="project" value="InterPro"/>
</dbReference>
<dbReference type="InterPro" id="IPR036772">
    <property type="entry name" value="SRCR-like_dom_sf"/>
</dbReference>
<dbReference type="SMART" id="SM00202">
    <property type="entry name" value="SR"/>
    <property type="match status" value="1"/>
</dbReference>
<dbReference type="FunFam" id="3.10.250.10:FF:000011">
    <property type="entry name" value="Scavenger receptor class A member 5"/>
    <property type="match status" value="1"/>
</dbReference>
<dbReference type="InterPro" id="IPR001190">
    <property type="entry name" value="SRCR"/>
</dbReference>
<feature type="domain" description="Reverse transcriptase" evidence="7">
    <location>
        <begin position="263"/>
        <end position="518"/>
    </location>
</feature>
<dbReference type="Proteomes" id="UP000683360">
    <property type="component" value="Unassembled WGS sequence"/>
</dbReference>
<evidence type="ECO:0000313" key="9">
    <source>
        <dbReference type="Proteomes" id="UP000683360"/>
    </source>
</evidence>
<dbReference type="GO" id="GO:0045217">
    <property type="term" value="P:cell-cell junction maintenance"/>
    <property type="evidence" value="ECO:0007669"/>
    <property type="project" value="TreeGrafter"/>
</dbReference>
<organism evidence="8 9">
    <name type="scientific">Mytilus edulis</name>
    <name type="common">Blue mussel</name>
    <dbReference type="NCBI Taxonomy" id="6550"/>
    <lineage>
        <taxon>Eukaryota</taxon>
        <taxon>Metazoa</taxon>
        <taxon>Spiralia</taxon>
        <taxon>Lophotrochozoa</taxon>
        <taxon>Mollusca</taxon>
        <taxon>Bivalvia</taxon>
        <taxon>Autobranchia</taxon>
        <taxon>Pteriomorphia</taxon>
        <taxon>Mytilida</taxon>
        <taxon>Mytiloidea</taxon>
        <taxon>Mytilidae</taxon>
        <taxon>Mytilinae</taxon>
        <taxon>Mytilus</taxon>
    </lineage>
</organism>
<feature type="domain" description="SRCR" evidence="6">
    <location>
        <begin position="28"/>
        <end position="76"/>
    </location>
</feature>
<sequence>MAVESHTQKKPFITNTGVTSYGIATNKSHFGIGTEEILLDDVECTGEEDSILECPNEGWKINDCGRVREIAGVKCSDEVTHVTLNVTVSLHDGSFEGEGRVEVTRGDETGSVCDDYWDYKDANVVCKMLGYSVGISVKNAGYGSSTGPILLDNVQCQGSESNIYDCVHEGWGNSNCGHAEDAGVICGTERVTKKARIELVGGKSGKEGRVEMIYGGVRGTLCSQQFDDTKATIISPDVDKFTIEHLKYGGQTVVNILTKLINLIFKTVAVPNNLKIGIGCPLFKNGGKPKEDPNSYRRITITSAIGKTIEKLHLSRNKSSIKNQQSRLQKGFTEGESPTVAGLVVTELRIEAKEKRLPIYIGLTDAKKAFDIVWHAGLFREMHKMNISGDNWLLFRAWYEDLTTKVKWEGNYSRGFKEKQGVRQGGVWSPTAYKVFINSLLKIYEENKIGSYIGSIYCGAPTVADDVTLIANDPYELQTMINIQMDHANKFRYSISEQKSCVLKIGDKSEHSWYMNDQKLNTPINATHLGIKRDINSKFGVKEVVPDRIQTARKTVYALMGAGLYGLNGINPKVSVHMIKCFVIPRLLYGLDIIRLTKTDIAKLSVYYIQLLKQIQHLPSRTANSAVLVLTGQLPIESEIHKKMLSLFRNIADNHGSVERSIAQRQLALKTRDSESWFIQIIKLTEMYELPSPIEVLDLVPEKHIWKKLVYNAVNDYWKNILILEARTKVSMKMLNVDNFKVGVVHNIWESSGSELLSVKRACVKAKIISGTYTLQADRAKFNGNRTSSLCPLCFKQSEDLMHFLIKCNSLEGVRRKFIMLLRNLLNDKINALLVDDLFNFEDNLLQLIVDCTKFQFLKQLWTTIERLSSSLCFGLHQKRTSLLL</sequence>
<feature type="domain" description="SRCR" evidence="6">
    <location>
        <begin position="88"/>
        <end position="187"/>
    </location>
</feature>
<keyword evidence="3 5" id="KW-1015">Disulfide bond</keyword>
<dbReference type="PROSITE" id="PS50878">
    <property type="entry name" value="RT_POL"/>
    <property type="match status" value="1"/>
</dbReference>
<keyword evidence="1" id="KW-0732">Signal</keyword>
<evidence type="ECO:0000256" key="1">
    <source>
        <dbReference type="ARBA" id="ARBA00022729"/>
    </source>
</evidence>
<dbReference type="PANTHER" id="PTHR47653">
    <property type="entry name" value="PROTEIN BARK BEETLE"/>
    <property type="match status" value="1"/>
</dbReference>
<dbReference type="SUPFAM" id="SSF56487">
    <property type="entry name" value="SRCR-like"/>
    <property type="match status" value="3"/>
</dbReference>
<keyword evidence="4" id="KW-0325">Glycoprotein</keyword>
<dbReference type="InterPro" id="IPR000477">
    <property type="entry name" value="RT_dom"/>
</dbReference>
<protein>
    <submittedName>
        <fullName evidence="8">DMBT1</fullName>
    </submittedName>
</protein>